<feature type="region of interest" description="Disordered" evidence="1">
    <location>
        <begin position="1"/>
        <end position="20"/>
    </location>
</feature>
<sequence length="297" mass="33579">MSPSVVNETHTSDAPTSKAAPDRYVYEPYSDIPVEENFVSPTFDESVIGFPEDRRPTRSGIVEMLAVVHLLEAAGIPCCAVAESALIYYGTGRLRNDWVICVPNADLDKASALIRSHDTAYSPFRPSAMKALRGMHHLYPRFKFIGVALFFVLTTAQECHIRCSPENFERSKTGMPYPKLSIYAQSLLDTNNLVDLDDLVDGMNLSVEWGLENLQLDGSFDAGWGRWKIETLRQAGASGLELPLNLESPRSRRETWEHTASAEQKKKRQGWKLLVNRSTRFWHEGQKDPRLQDRDFC</sequence>
<evidence type="ECO:0000313" key="3">
    <source>
        <dbReference type="Proteomes" id="UP000235371"/>
    </source>
</evidence>
<evidence type="ECO:0000256" key="1">
    <source>
        <dbReference type="SAM" id="MobiDB-lite"/>
    </source>
</evidence>
<dbReference type="Proteomes" id="UP000235371">
    <property type="component" value="Unassembled WGS sequence"/>
</dbReference>
<dbReference type="RefSeq" id="XP_024726611.1">
    <property type="nucleotide sequence ID" value="XM_024884238.1"/>
</dbReference>
<reference evidence="2 3" key="1">
    <citation type="submission" date="2016-04" db="EMBL/GenBank/DDBJ databases">
        <title>A degradative enzymes factory behind the ericoid mycorrhizal symbiosis.</title>
        <authorList>
            <consortium name="DOE Joint Genome Institute"/>
            <person name="Martino E."/>
            <person name="Morin E."/>
            <person name="Grelet G."/>
            <person name="Kuo A."/>
            <person name="Kohler A."/>
            <person name="Daghino S."/>
            <person name="Barry K."/>
            <person name="Choi C."/>
            <person name="Cichocki N."/>
            <person name="Clum A."/>
            <person name="Copeland A."/>
            <person name="Hainaut M."/>
            <person name="Haridas S."/>
            <person name="Labutti K."/>
            <person name="Lindquist E."/>
            <person name="Lipzen A."/>
            <person name="Khouja H.-R."/>
            <person name="Murat C."/>
            <person name="Ohm R."/>
            <person name="Olson A."/>
            <person name="Spatafora J."/>
            <person name="Veneault-Fourrey C."/>
            <person name="Henrissat B."/>
            <person name="Grigoriev I."/>
            <person name="Martin F."/>
            <person name="Perotto S."/>
        </authorList>
    </citation>
    <scope>NUCLEOTIDE SEQUENCE [LARGE SCALE GENOMIC DNA]</scope>
    <source>
        <strain evidence="2 3">E</strain>
    </source>
</reference>
<accession>A0A2J6SG22</accession>
<feature type="compositionally biased region" description="Polar residues" evidence="1">
    <location>
        <begin position="1"/>
        <end position="15"/>
    </location>
</feature>
<name>A0A2J6SG22_9HELO</name>
<proteinExistence type="predicted"/>
<dbReference type="OrthoDB" id="3259529at2759"/>
<dbReference type="EMBL" id="KZ613919">
    <property type="protein sequence ID" value="PMD49707.1"/>
    <property type="molecule type" value="Genomic_DNA"/>
</dbReference>
<keyword evidence="3" id="KW-1185">Reference proteome</keyword>
<dbReference type="GeneID" id="36592315"/>
<organism evidence="2 3">
    <name type="scientific">Hyaloscypha bicolor E</name>
    <dbReference type="NCBI Taxonomy" id="1095630"/>
    <lineage>
        <taxon>Eukaryota</taxon>
        <taxon>Fungi</taxon>
        <taxon>Dikarya</taxon>
        <taxon>Ascomycota</taxon>
        <taxon>Pezizomycotina</taxon>
        <taxon>Leotiomycetes</taxon>
        <taxon>Helotiales</taxon>
        <taxon>Hyaloscyphaceae</taxon>
        <taxon>Hyaloscypha</taxon>
        <taxon>Hyaloscypha bicolor</taxon>
    </lineage>
</organism>
<protein>
    <submittedName>
        <fullName evidence="2">Uncharacterized protein</fullName>
    </submittedName>
</protein>
<dbReference type="AlphaFoldDB" id="A0A2J6SG22"/>
<dbReference type="InParanoid" id="A0A2J6SG22"/>
<evidence type="ECO:0000313" key="2">
    <source>
        <dbReference type="EMBL" id="PMD49707.1"/>
    </source>
</evidence>
<gene>
    <name evidence="2" type="ORF">K444DRAFT_638335</name>
</gene>